<organism evidence="14 15">
    <name type="scientific">Streptomyces sp. 900116325</name>
    <dbReference type="NCBI Taxonomy" id="3154295"/>
    <lineage>
        <taxon>Bacteria</taxon>
        <taxon>Bacillati</taxon>
        <taxon>Actinomycetota</taxon>
        <taxon>Actinomycetes</taxon>
        <taxon>Kitasatosporales</taxon>
        <taxon>Streptomycetaceae</taxon>
        <taxon>Streptomyces</taxon>
    </lineage>
</organism>
<feature type="domain" description="Anti-sigma-K factor RskA N-terminal" evidence="13">
    <location>
        <begin position="8"/>
        <end position="46"/>
    </location>
</feature>
<evidence type="ECO:0000256" key="4">
    <source>
        <dbReference type="ARBA" id="ARBA00022692"/>
    </source>
</evidence>
<dbReference type="InterPro" id="IPR051474">
    <property type="entry name" value="Anti-sigma-K/W_factor"/>
</dbReference>
<dbReference type="EMBL" id="JBEXIP010000004">
    <property type="protein sequence ID" value="MET8432718.1"/>
    <property type="molecule type" value="Genomic_DNA"/>
</dbReference>
<keyword evidence="4" id="KW-0812">Transmembrane</keyword>
<evidence type="ECO:0000256" key="8">
    <source>
        <dbReference type="ARBA" id="ARBA00023163"/>
    </source>
</evidence>
<keyword evidence="6" id="KW-0805">Transcription regulation</keyword>
<dbReference type="Proteomes" id="UP001550044">
    <property type="component" value="Unassembled WGS sequence"/>
</dbReference>
<dbReference type="InterPro" id="IPR041916">
    <property type="entry name" value="Anti_sigma_zinc_sf"/>
</dbReference>
<keyword evidence="15" id="KW-1185">Reference proteome</keyword>
<name>A0ABV2U7G0_9ACTN</name>
<dbReference type="PANTHER" id="PTHR37461">
    <property type="entry name" value="ANTI-SIGMA-K FACTOR RSKA"/>
    <property type="match status" value="1"/>
</dbReference>
<keyword evidence="8" id="KW-0804">Transcription</keyword>
<evidence type="ECO:0000256" key="1">
    <source>
        <dbReference type="ARBA" id="ARBA00004167"/>
    </source>
</evidence>
<evidence type="ECO:0000256" key="9">
    <source>
        <dbReference type="ARBA" id="ARBA00029829"/>
    </source>
</evidence>
<keyword evidence="7" id="KW-0472">Membrane</keyword>
<dbReference type="Pfam" id="PF22618">
    <property type="entry name" value="RskA_N"/>
    <property type="match status" value="1"/>
</dbReference>
<protein>
    <recommendedName>
        <fullName evidence="10">Regulator of SigK</fullName>
    </recommendedName>
    <alternativeName>
        <fullName evidence="9">Sigma-K anti-sigma factor RskA</fullName>
    </alternativeName>
</protein>
<reference evidence="14 15" key="1">
    <citation type="submission" date="2024-06" db="EMBL/GenBank/DDBJ databases">
        <title>The Natural Products Discovery Center: Release of the First 8490 Sequenced Strains for Exploring Actinobacteria Biosynthetic Diversity.</title>
        <authorList>
            <person name="Kalkreuter E."/>
            <person name="Kautsar S.A."/>
            <person name="Yang D."/>
            <person name="Bader C.D."/>
            <person name="Teijaro C.N."/>
            <person name="Fluegel L."/>
            <person name="Davis C.M."/>
            <person name="Simpson J.R."/>
            <person name="Lauterbach L."/>
            <person name="Steele A.D."/>
            <person name="Gui C."/>
            <person name="Meng S."/>
            <person name="Li G."/>
            <person name="Viehrig K."/>
            <person name="Ye F."/>
            <person name="Su P."/>
            <person name="Kiefer A.F."/>
            <person name="Nichols A."/>
            <person name="Cepeda A.J."/>
            <person name="Yan W."/>
            <person name="Fan B."/>
            <person name="Jiang Y."/>
            <person name="Adhikari A."/>
            <person name="Zheng C.-J."/>
            <person name="Schuster L."/>
            <person name="Cowan T.M."/>
            <person name="Smanski M.J."/>
            <person name="Chevrette M.G."/>
            <person name="De Carvalho L.P.S."/>
            <person name="Shen B."/>
        </authorList>
    </citation>
    <scope>NUCLEOTIDE SEQUENCE [LARGE SCALE GENOMIC DNA]</scope>
    <source>
        <strain evidence="14 15">NPDC005137</strain>
    </source>
</reference>
<keyword evidence="3" id="KW-1003">Cell membrane</keyword>
<evidence type="ECO:0000256" key="2">
    <source>
        <dbReference type="ARBA" id="ARBA00004236"/>
    </source>
</evidence>
<gene>
    <name evidence="14" type="ORF">ABZV61_07865</name>
</gene>
<evidence type="ECO:0000313" key="14">
    <source>
        <dbReference type="EMBL" id="MET8432718.1"/>
    </source>
</evidence>
<evidence type="ECO:0000313" key="15">
    <source>
        <dbReference type="Proteomes" id="UP001550044"/>
    </source>
</evidence>
<feature type="region of interest" description="Disordered" evidence="11">
    <location>
        <begin position="70"/>
        <end position="90"/>
    </location>
</feature>
<evidence type="ECO:0000256" key="3">
    <source>
        <dbReference type="ARBA" id="ARBA00022475"/>
    </source>
</evidence>
<evidence type="ECO:0000256" key="11">
    <source>
        <dbReference type="SAM" id="MobiDB-lite"/>
    </source>
</evidence>
<comment type="caution">
    <text evidence="14">The sequence shown here is derived from an EMBL/GenBank/DDBJ whole genome shotgun (WGS) entry which is preliminary data.</text>
</comment>
<evidence type="ECO:0000259" key="13">
    <source>
        <dbReference type="Pfam" id="PF22618"/>
    </source>
</evidence>
<feature type="domain" description="Anti-sigma K factor RskA C-terminal" evidence="12">
    <location>
        <begin position="101"/>
        <end position="242"/>
    </location>
</feature>
<evidence type="ECO:0000256" key="6">
    <source>
        <dbReference type="ARBA" id="ARBA00023015"/>
    </source>
</evidence>
<evidence type="ECO:0000256" key="10">
    <source>
        <dbReference type="ARBA" id="ARBA00030803"/>
    </source>
</evidence>
<dbReference type="Gene3D" id="1.10.10.1320">
    <property type="entry name" value="Anti-sigma factor, zinc-finger domain"/>
    <property type="match status" value="1"/>
</dbReference>
<dbReference type="InterPro" id="IPR053877">
    <property type="entry name" value="RskA_N"/>
</dbReference>
<comment type="subcellular location">
    <subcellularLocation>
        <location evidence="2">Cell membrane</location>
    </subcellularLocation>
    <subcellularLocation>
        <location evidence="1">Membrane</location>
        <topology evidence="1">Single-pass membrane protein</topology>
    </subcellularLocation>
</comment>
<dbReference type="InterPro" id="IPR018764">
    <property type="entry name" value="RskA_C"/>
</dbReference>
<evidence type="ECO:0000259" key="12">
    <source>
        <dbReference type="Pfam" id="PF10099"/>
    </source>
</evidence>
<keyword evidence="5" id="KW-1133">Transmembrane helix</keyword>
<feature type="compositionally biased region" description="Low complexity" evidence="11">
    <location>
        <begin position="78"/>
        <end position="90"/>
    </location>
</feature>
<accession>A0ABV2U7G0</accession>
<dbReference type="RefSeq" id="WP_356709043.1">
    <property type="nucleotide sequence ID" value="NZ_JBEXIP010000004.1"/>
</dbReference>
<dbReference type="Pfam" id="PF10099">
    <property type="entry name" value="RskA_C"/>
    <property type="match status" value="1"/>
</dbReference>
<sequence length="251" mass="26284">MSGAEPHTLTGAYALHALPDAERVKFERHLDDCEACAVEVRELSETATRLGLAVSTAAPRELRDRVLREITGVRQESPSHGGRSRSGLSARRAGRWPKFALAAALAAAAGFGGIAVWQNQVARDAQQETYRTQQRSEQVAQVLAAPDARTRSGALKGGAKGTVVVSRSENRAVFVTSGMAPPPSGKVYQLWFDDRGTMRSAGLIDPAAPNDTALLDGPVDGASGMGITVEPAGGSTQPTSAPLALLTFPTG</sequence>
<evidence type="ECO:0000256" key="5">
    <source>
        <dbReference type="ARBA" id="ARBA00022989"/>
    </source>
</evidence>
<proteinExistence type="predicted"/>
<dbReference type="PANTHER" id="PTHR37461:SF1">
    <property type="entry name" value="ANTI-SIGMA-K FACTOR RSKA"/>
    <property type="match status" value="1"/>
</dbReference>
<evidence type="ECO:0000256" key="7">
    <source>
        <dbReference type="ARBA" id="ARBA00023136"/>
    </source>
</evidence>